<evidence type="ECO:0000256" key="4">
    <source>
        <dbReference type="ARBA" id="ARBA00022989"/>
    </source>
</evidence>
<evidence type="ECO:0000256" key="3">
    <source>
        <dbReference type="ARBA" id="ARBA00022692"/>
    </source>
</evidence>
<keyword evidence="8" id="KW-1185">Reference proteome</keyword>
<sequence>MRHGQLLVEKSPGQLMAFHQSTNLEEIFLDVCKKQDGLQDAIDLRDKILQEKKKSSKASYRLFPDNNWFDTYRFMALLNKNVLWLRRNKLAASGTAILPLIIVFLYGMVMGKDPKSLKIALLSQEISYDGDLGICNGLPDSYFETLNCTLPSLFTCPFIDELHKRDINIVLYKDYSYIARDIASNKVWGSIEVPQNFTTALINRIENGLRTEDKIVEDGILTSRIDGTNAIIKIILTNHLKESVERFYNNLLLSCGMSEKARIIPMQVMLIYLCLKK</sequence>
<evidence type="ECO:0000256" key="6">
    <source>
        <dbReference type="SAM" id="Phobius"/>
    </source>
</evidence>
<name>A0A9P0MV97_NEZVI</name>
<keyword evidence="5 6" id="KW-0472">Membrane</keyword>
<keyword evidence="3 6" id="KW-0812">Transmembrane</keyword>
<protein>
    <submittedName>
        <fullName evidence="7">Uncharacterized protein</fullName>
    </submittedName>
</protein>
<evidence type="ECO:0000313" key="7">
    <source>
        <dbReference type="EMBL" id="CAH1408444.1"/>
    </source>
</evidence>
<dbReference type="OrthoDB" id="10365041at2759"/>
<accession>A0A9P0MV97</accession>
<comment type="caution">
    <text evidence="7">The sequence shown here is derived from an EMBL/GenBank/DDBJ whole genome shotgun (WGS) entry which is preliminary data.</text>
</comment>
<dbReference type="Proteomes" id="UP001152798">
    <property type="component" value="Unassembled WGS sequence"/>
</dbReference>
<dbReference type="EMBL" id="CAKMRH010000033">
    <property type="protein sequence ID" value="CAH1408444.1"/>
    <property type="molecule type" value="Genomic_DNA"/>
</dbReference>
<dbReference type="GO" id="GO:0005886">
    <property type="term" value="C:plasma membrane"/>
    <property type="evidence" value="ECO:0007669"/>
    <property type="project" value="UniProtKB-SubCell"/>
</dbReference>
<evidence type="ECO:0000313" key="8">
    <source>
        <dbReference type="Proteomes" id="UP001152798"/>
    </source>
</evidence>
<evidence type="ECO:0000256" key="1">
    <source>
        <dbReference type="ARBA" id="ARBA00004651"/>
    </source>
</evidence>
<evidence type="ECO:0000256" key="2">
    <source>
        <dbReference type="ARBA" id="ARBA00022475"/>
    </source>
</evidence>
<feature type="transmembrane region" description="Helical" evidence="6">
    <location>
        <begin position="90"/>
        <end position="109"/>
    </location>
</feature>
<keyword evidence="4 6" id="KW-1133">Transmembrane helix</keyword>
<comment type="subcellular location">
    <subcellularLocation>
        <location evidence="1">Cell membrane</location>
        <topology evidence="1">Multi-pass membrane protein</topology>
    </subcellularLocation>
</comment>
<gene>
    <name evidence="7" type="ORF">NEZAVI_LOCUS15969</name>
</gene>
<dbReference type="AlphaFoldDB" id="A0A9P0MV97"/>
<dbReference type="InterPro" id="IPR051449">
    <property type="entry name" value="ABC-2_transporter_component"/>
</dbReference>
<dbReference type="PANTHER" id="PTHR30294">
    <property type="entry name" value="MEMBRANE COMPONENT OF ABC TRANSPORTER YHHJ-RELATED"/>
    <property type="match status" value="1"/>
</dbReference>
<dbReference type="PANTHER" id="PTHR30294:SF38">
    <property type="entry name" value="TRANSPORT PERMEASE PROTEIN"/>
    <property type="match status" value="1"/>
</dbReference>
<keyword evidence="2" id="KW-1003">Cell membrane</keyword>
<organism evidence="7 8">
    <name type="scientific">Nezara viridula</name>
    <name type="common">Southern green stink bug</name>
    <name type="synonym">Cimex viridulus</name>
    <dbReference type="NCBI Taxonomy" id="85310"/>
    <lineage>
        <taxon>Eukaryota</taxon>
        <taxon>Metazoa</taxon>
        <taxon>Ecdysozoa</taxon>
        <taxon>Arthropoda</taxon>
        <taxon>Hexapoda</taxon>
        <taxon>Insecta</taxon>
        <taxon>Pterygota</taxon>
        <taxon>Neoptera</taxon>
        <taxon>Paraneoptera</taxon>
        <taxon>Hemiptera</taxon>
        <taxon>Heteroptera</taxon>
        <taxon>Panheteroptera</taxon>
        <taxon>Pentatomomorpha</taxon>
        <taxon>Pentatomoidea</taxon>
        <taxon>Pentatomidae</taxon>
        <taxon>Pentatominae</taxon>
        <taxon>Nezara</taxon>
    </lineage>
</organism>
<reference evidence="7" key="1">
    <citation type="submission" date="2022-01" db="EMBL/GenBank/DDBJ databases">
        <authorList>
            <person name="King R."/>
        </authorList>
    </citation>
    <scope>NUCLEOTIDE SEQUENCE</scope>
</reference>
<proteinExistence type="predicted"/>
<evidence type="ECO:0000256" key="5">
    <source>
        <dbReference type="ARBA" id="ARBA00023136"/>
    </source>
</evidence>